<dbReference type="SUPFAM" id="SSF158472">
    <property type="entry name" value="HAMP domain-like"/>
    <property type="match status" value="1"/>
</dbReference>
<dbReference type="SUPFAM" id="SSF55874">
    <property type="entry name" value="ATPase domain of HSP90 chaperone/DNA topoisomerase II/histidine kinase"/>
    <property type="match status" value="1"/>
</dbReference>
<dbReference type="InterPro" id="IPR003660">
    <property type="entry name" value="HAMP_dom"/>
</dbReference>
<keyword evidence="4" id="KW-0597">Phosphoprotein</keyword>
<feature type="domain" description="HAMP" evidence="12">
    <location>
        <begin position="324"/>
        <end position="376"/>
    </location>
</feature>
<evidence type="ECO:0000256" key="5">
    <source>
        <dbReference type="ARBA" id="ARBA00022679"/>
    </source>
</evidence>
<dbReference type="SUPFAM" id="SSF55785">
    <property type="entry name" value="PYP-like sensor domain (PAS domain)"/>
    <property type="match status" value="1"/>
</dbReference>
<dbReference type="Gene3D" id="1.10.287.130">
    <property type="match status" value="1"/>
</dbReference>
<keyword evidence="7" id="KW-0418">Kinase</keyword>
<evidence type="ECO:0000256" key="2">
    <source>
        <dbReference type="ARBA" id="ARBA00004370"/>
    </source>
</evidence>
<dbReference type="Proteomes" id="UP001197378">
    <property type="component" value="Unassembled WGS sequence"/>
</dbReference>
<dbReference type="SMART" id="SM00388">
    <property type="entry name" value="HisKA"/>
    <property type="match status" value="1"/>
</dbReference>
<keyword evidence="10" id="KW-0812">Transmembrane</keyword>
<evidence type="ECO:0000259" key="12">
    <source>
        <dbReference type="PROSITE" id="PS50885"/>
    </source>
</evidence>
<protein>
    <recommendedName>
        <fullName evidence="3">histidine kinase</fullName>
        <ecNumber evidence="3">2.7.13.3</ecNumber>
    </recommendedName>
</protein>
<dbReference type="PROSITE" id="PS50885">
    <property type="entry name" value="HAMP"/>
    <property type="match status" value="1"/>
</dbReference>
<dbReference type="Pfam" id="PF02518">
    <property type="entry name" value="HATPase_c"/>
    <property type="match status" value="1"/>
</dbReference>
<dbReference type="PRINTS" id="PR00344">
    <property type="entry name" value="BCTRLSENSOR"/>
</dbReference>
<feature type="transmembrane region" description="Helical" evidence="10">
    <location>
        <begin position="299"/>
        <end position="323"/>
    </location>
</feature>
<organism evidence="13 14">
    <name type="scientific">Igneacidithiobacillus copahuensis</name>
    <dbReference type="NCBI Taxonomy" id="2724909"/>
    <lineage>
        <taxon>Bacteria</taxon>
        <taxon>Pseudomonadati</taxon>
        <taxon>Pseudomonadota</taxon>
        <taxon>Acidithiobacillia</taxon>
        <taxon>Acidithiobacillales</taxon>
        <taxon>Acidithiobacillaceae</taxon>
        <taxon>Igneacidithiobacillus</taxon>
    </lineage>
</organism>
<keyword evidence="10" id="KW-0472">Membrane</keyword>
<dbReference type="InterPro" id="IPR036890">
    <property type="entry name" value="HATPase_C_sf"/>
</dbReference>
<dbReference type="InterPro" id="IPR035965">
    <property type="entry name" value="PAS-like_dom_sf"/>
</dbReference>
<proteinExistence type="predicted"/>
<dbReference type="AlphaFoldDB" id="A0AAE3CIS8"/>
<dbReference type="Gene3D" id="3.30.565.10">
    <property type="entry name" value="Histidine kinase-like ATPase, C-terminal domain"/>
    <property type="match status" value="1"/>
</dbReference>
<dbReference type="PANTHER" id="PTHR43065">
    <property type="entry name" value="SENSOR HISTIDINE KINASE"/>
    <property type="match status" value="1"/>
</dbReference>
<dbReference type="Pfam" id="PF00512">
    <property type="entry name" value="HisKA"/>
    <property type="match status" value="1"/>
</dbReference>
<dbReference type="InterPro" id="IPR003594">
    <property type="entry name" value="HATPase_dom"/>
</dbReference>
<accession>A0AAE3CIS8</accession>
<dbReference type="InterPro" id="IPR017232">
    <property type="entry name" value="NtrY"/>
</dbReference>
<evidence type="ECO:0000313" key="14">
    <source>
        <dbReference type="Proteomes" id="UP001197378"/>
    </source>
</evidence>
<dbReference type="GO" id="GO:0016020">
    <property type="term" value="C:membrane"/>
    <property type="evidence" value="ECO:0007669"/>
    <property type="project" value="UniProtKB-SubCell"/>
</dbReference>
<evidence type="ECO:0000256" key="3">
    <source>
        <dbReference type="ARBA" id="ARBA00012438"/>
    </source>
</evidence>
<dbReference type="InterPro" id="IPR003661">
    <property type="entry name" value="HisK_dim/P_dom"/>
</dbReference>
<reference evidence="13" key="1">
    <citation type="journal article" date="2021" name="ISME J.">
        <title>Genomic evolution of the class Acidithiobacillia: deep-branching Proteobacteria living in extreme acidic conditions.</title>
        <authorList>
            <person name="Moya-Beltran A."/>
            <person name="Beard S."/>
            <person name="Rojas-Villalobos C."/>
            <person name="Issotta F."/>
            <person name="Gallardo Y."/>
            <person name="Ulloa R."/>
            <person name="Giaveno A."/>
            <person name="Degli Esposti M."/>
            <person name="Johnson D.B."/>
            <person name="Quatrini R."/>
        </authorList>
    </citation>
    <scope>NUCLEOTIDE SEQUENCE</scope>
    <source>
        <strain evidence="13">VAN18-1</strain>
    </source>
</reference>
<dbReference type="Gene3D" id="3.30.450.20">
    <property type="entry name" value="PAS domain"/>
    <property type="match status" value="1"/>
</dbReference>
<keyword evidence="9" id="KW-0902">Two-component regulatory system</keyword>
<evidence type="ECO:0000256" key="8">
    <source>
        <dbReference type="ARBA" id="ARBA00022840"/>
    </source>
</evidence>
<feature type="transmembrane region" description="Helical" evidence="10">
    <location>
        <begin position="60"/>
        <end position="88"/>
    </location>
</feature>
<evidence type="ECO:0000256" key="10">
    <source>
        <dbReference type="SAM" id="Phobius"/>
    </source>
</evidence>
<evidence type="ECO:0000313" key="13">
    <source>
        <dbReference type="EMBL" id="MBU2787113.1"/>
    </source>
</evidence>
<feature type="transmembrane region" description="Helical" evidence="10">
    <location>
        <begin position="32"/>
        <end position="54"/>
    </location>
</feature>
<keyword evidence="10" id="KW-1133">Transmembrane helix</keyword>
<dbReference type="RefSeq" id="WP_215872124.1">
    <property type="nucleotide sequence ID" value="NZ_JAAXYO010000033.1"/>
</dbReference>
<keyword evidence="5" id="KW-0808">Transferase</keyword>
<feature type="domain" description="Histidine kinase" evidence="11">
    <location>
        <begin position="513"/>
        <end position="735"/>
    </location>
</feature>
<dbReference type="EC" id="2.7.13.3" evidence="3"/>
<name>A0AAE3CIS8_9PROT</name>
<dbReference type="CDD" id="cd06225">
    <property type="entry name" value="HAMP"/>
    <property type="match status" value="1"/>
</dbReference>
<dbReference type="PIRSF" id="PIRSF037532">
    <property type="entry name" value="STHK_NtrY"/>
    <property type="match status" value="1"/>
</dbReference>
<dbReference type="SUPFAM" id="SSF47384">
    <property type="entry name" value="Homodimeric domain of signal transducing histidine kinase"/>
    <property type="match status" value="1"/>
</dbReference>
<evidence type="ECO:0000256" key="9">
    <source>
        <dbReference type="ARBA" id="ARBA00023012"/>
    </source>
</evidence>
<evidence type="ECO:0000259" key="11">
    <source>
        <dbReference type="PROSITE" id="PS50109"/>
    </source>
</evidence>
<dbReference type="CDD" id="cd00082">
    <property type="entry name" value="HisKA"/>
    <property type="match status" value="1"/>
</dbReference>
<dbReference type="PANTHER" id="PTHR43065:SF10">
    <property type="entry name" value="PEROXIDE STRESS-ACTIVATED HISTIDINE KINASE MAK3"/>
    <property type="match status" value="1"/>
</dbReference>
<keyword evidence="6" id="KW-0547">Nucleotide-binding</keyword>
<dbReference type="Pfam" id="PF13188">
    <property type="entry name" value="PAS_8"/>
    <property type="match status" value="1"/>
</dbReference>
<keyword evidence="14" id="KW-1185">Reference proteome</keyword>
<evidence type="ECO:0000256" key="6">
    <source>
        <dbReference type="ARBA" id="ARBA00022741"/>
    </source>
</evidence>
<comment type="caution">
    <text evidence="13">The sequence shown here is derived from an EMBL/GenBank/DDBJ whole genome shotgun (WGS) entry which is preliminary data.</text>
</comment>
<sequence>MSERQRPSPRRYWLRALRQNDGADGNVGFLRWWAVLLILLVLGFLAFTFFVSAAGPLSPFFIPMLLASAAIVLLLLVLVMVAVARLLLRVRRGEVGSQLATRLVVIITILSLTPAAVVFAFSWRYLNQGIDSWLSAAVESALEQAVDVAKAGVDRYRSSTLLSAETIAQALTGQPDSAAVLTVIQMRDQFRLSSVTLFSSSNRIIATSSDNLELVPRLPHDLLLGAHANHPLVKIADENGQFLVRVLIPVMNPQFGRGNRLLYVEQVVPEQFSRAAAAVQNADHRYRQLTLMRGPMKTAFQMTLAVALLLTALSALWIALLLARRLTAPIARLAAGTQAVARGEFIPLQIIPSNDELGVLLHSFNNMTRQLARAKQQAAKAQEEADQRRYYLETILAQISSGILIYANDGKISEVNTAARQILRLPESGLPDPENEPQLAAFWAQAQDWIQQPRNDMQRELQIERNDGTQTLLLHGARFAELGGAEGFVLVFDDISPLLAAQRSAAWGEVARRLAHEIKNPLTPIQLSAERLRRKYLERLGAEGETLDRATHTIIQQVDALKVLVDAFSEYARAPKLDLHPIDLNALIADVAELYRGQGAGVEIHCDLAPELPLLRADAHRLRQILNNLLRNAIDAIAATAEPATEGQRHIWIRTRMLLGPEQPMLEWTVEDDGPGFPADLLARVFEPYVTSKPKGSGLGLAIVRRIVEEHGGQIEAGNREESGAWVVMRFPLAAGVAEEA</sequence>
<evidence type="ECO:0000256" key="4">
    <source>
        <dbReference type="ARBA" id="ARBA00022553"/>
    </source>
</evidence>
<feature type="transmembrane region" description="Helical" evidence="10">
    <location>
        <begin position="100"/>
        <end position="123"/>
    </location>
</feature>
<evidence type="ECO:0000256" key="7">
    <source>
        <dbReference type="ARBA" id="ARBA00022777"/>
    </source>
</evidence>
<dbReference type="Gene3D" id="6.10.340.10">
    <property type="match status" value="1"/>
</dbReference>
<dbReference type="SMART" id="SM00304">
    <property type="entry name" value="HAMP"/>
    <property type="match status" value="1"/>
</dbReference>
<keyword evidence="8" id="KW-0067">ATP-binding</keyword>
<dbReference type="EMBL" id="JAAXYO010000033">
    <property type="protein sequence ID" value="MBU2787113.1"/>
    <property type="molecule type" value="Genomic_DNA"/>
</dbReference>
<dbReference type="Pfam" id="PF00672">
    <property type="entry name" value="HAMP"/>
    <property type="match status" value="1"/>
</dbReference>
<dbReference type="InterPro" id="IPR005467">
    <property type="entry name" value="His_kinase_dom"/>
</dbReference>
<dbReference type="InterPro" id="IPR000014">
    <property type="entry name" value="PAS"/>
</dbReference>
<dbReference type="GO" id="GO:0000155">
    <property type="term" value="F:phosphorelay sensor kinase activity"/>
    <property type="evidence" value="ECO:0007669"/>
    <property type="project" value="InterPro"/>
</dbReference>
<dbReference type="InterPro" id="IPR004358">
    <property type="entry name" value="Sig_transdc_His_kin-like_C"/>
</dbReference>
<evidence type="ECO:0000256" key="1">
    <source>
        <dbReference type="ARBA" id="ARBA00000085"/>
    </source>
</evidence>
<dbReference type="PROSITE" id="PS50109">
    <property type="entry name" value="HIS_KIN"/>
    <property type="match status" value="1"/>
</dbReference>
<comment type="catalytic activity">
    <reaction evidence="1">
        <text>ATP + protein L-histidine = ADP + protein N-phospho-L-histidine.</text>
        <dbReference type="EC" id="2.7.13.3"/>
    </reaction>
</comment>
<gene>
    <name evidence="13" type="ORF">HFQ13_02615</name>
</gene>
<dbReference type="SMART" id="SM00387">
    <property type="entry name" value="HATPase_c"/>
    <property type="match status" value="1"/>
</dbReference>
<dbReference type="CDD" id="cd00130">
    <property type="entry name" value="PAS"/>
    <property type="match status" value="1"/>
</dbReference>
<dbReference type="InterPro" id="IPR036097">
    <property type="entry name" value="HisK_dim/P_sf"/>
</dbReference>
<comment type="subcellular location">
    <subcellularLocation>
        <location evidence="2">Membrane</location>
    </subcellularLocation>
</comment>
<dbReference type="GO" id="GO:0005524">
    <property type="term" value="F:ATP binding"/>
    <property type="evidence" value="ECO:0007669"/>
    <property type="project" value="UniProtKB-KW"/>
</dbReference>